<reference evidence="2 3" key="1">
    <citation type="submission" date="2021-03" db="EMBL/GenBank/DDBJ databases">
        <title>Complete genome sequence of Streptomyces cyanogenus S136, producer of anticancer angucycline landomycin A.</title>
        <authorList>
            <person name="Hrab P."/>
            <person name="Ruckert C."/>
            <person name="Busche T."/>
            <person name="Ostash I."/>
            <person name="Kalinowski J."/>
            <person name="Fedorenko V."/>
            <person name="Yushchuk O."/>
            <person name="Ostash B."/>
        </authorList>
    </citation>
    <scope>NUCLEOTIDE SEQUENCE [LARGE SCALE GENOMIC DNA]</scope>
    <source>
        <strain evidence="2 3">S136</strain>
    </source>
</reference>
<evidence type="ECO:0000313" key="3">
    <source>
        <dbReference type="Proteomes" id="UP000663908"/>
    </source>
</evidence>
<evidence type="ECO:0000256" key="1">
    <source>
        <dbReference type="SAM" id="Phobius"/>
    </source>
</evidence>
<proteinExistence type="predicted"/>
<feature type="transmembrane region" description="Helical" evidence="1">
    <location>
        <begin position="139"/>
        <end position="159"/>
    </location>
</feature>
<dbReference type="InterPro" id="IPR046862">
    <property type="entry name" value="Rhomboid_2"/>
</dbReference>
<gene>
    <name evidence="2" type="ORF">S1361_18350</name>
</gene>
<feature type="transmembrane region" description="Helical" evidence="1">
    <location>
        <begin position="99"/>
        <end position="119"/>
    </location>
</feature>
<keyword evidence="3" id="KW-1185">Reference proteome</keyword>
<organism evidence="2 3">
    <name type="scientific">Streptomyces cyanogenus</name>
    <dbReference type="NCBI Taxonomy" id="80860"/>
    <lineage>
        <taxon>Bacteria</taxon>
        <taxon>Bacillati</taxon>
        <taxon>Actinomycetota</taxon>
        <taxon>Actinomycetes</taxon>
        <taxon>Kitasatosporales</taxon>
        <taxon>Streptomycetaceae</taxon>
        <taxon>Streptomyces</taxon>
    </lineage>
</organism>
<evidence type="ECO:0000313" key="2">
    <source>
        <dbReference type="EMBL" id="QTD99319.1"/>
    </source>
</evidence>
<protein>
    <submittedName>
        <fullName evidence="2">Uncharacterized protein</fullName>
    </submittedName>
</protein>
<name>A0ABX7TRH3_STRCY</name>
<keyword evidence="1" id="KW-0812">Transmembrane</keyword>
<keyword evidence="1" id="KW-1133">Transmembrane helix</keyword>
<feature type="transmembrane region" description="Helical" evidence="1">
    <location>
        <begin position="60"/>
        <end position="78"/>
    </location>
</feature>
<keyword evidence="1" id="KW-0472">Membrane</keyword>
<dbReference type="Proteomes" id="UP000663908">
    <property type="component" value="Chromosome"/>
</dbReference>
<feature type="transmembrane region" description="Helical" evidence="1">
    <location>
        <begin position="200"/>
        <end position="217"/>
    </location>
</feature>
<dbReference type="Pfam" id="PF20401">
    <property type="entry name" value="Rhomboid_2"/>
    <property type="match status" value="1"/>
</dbReference>
<sequence length="257" mass="27694">MAARGPGAAPPVPLYVSRASAGVPGMSITCRAIPACVNRLMRIIRGPSGVWAYVRSAPGTYVWLGILFVTTVALHHMSPEFEEHFLRRRSTNIHELSRNPVRVLVASAMWIESGNWVPYAFLYTVFHAPAERWLGTARWLAVCALAHVLASLISEGVLLEAIRRGMAPHAAVNTLDIGVSYALAGVMAVLVHRIAAPWRYAYLLAVLAVFGLPLAAGPAFTDFGHAVAVLIGLACYPLVRGRGKAWDPKETPAGLRG</sequence>
<accession>A0ABX7TRH3</accession>
<dbReference type="EMBL" id="CP071839">
    <property type="protein sequence ID" value="QTD99319.1"/>
    <property type="molecule type" value="Genomic_DNA"/>
</dbReference>